<accession>I3EE12</accession>
<sequence>MVQCEEELIAKIEYWADVLDSEDIQEDLEQKLLDDLEYATQQKSMGIDLLCILIDALPILNCPTIAVDNLVTLVHQGGRAAVHAFRGLLLLYTQYSIDIDMFNILYNLTTFELMRDETDLLLLLISDLLHSSNISILTIRMFVKRLMFMCMRSDLDIAYKILNVVGAICNRYKLNAGHSKSNKPNEYTMSTSLSDGTVDTYLYELDALKDHPILNIYIREIKQNKPVVITEKEINKKLLSIIEG</sequence>
<dbReference type="AlphaFoldDB" id="I3EE12"/>
<dbReference type="EMBL" id="GL870882">
    <property type="protein sequence ID" value="EIJ87459.1"/>
    <property type="molecule type" value="Genomic_DNA"/>
</dbReference>
<evidence type="ECO:0000313" key="2">
    <source>
        <dbReference type="Proteomes" id="UP000002872"/>
    </source>
</evidence>
<dbReference type="STRING" id="935791.I3EE12"/>
<evidence type="ECO:0000313" key="1">
    <source>
        <dbReference type="EMBL" id="EIJ87459.1"/>
    </source>
</evidence>
<gene>
    <name evidence="1" type="ORF">NEQG_02340</name>
</gene>
<protein>
    <recommendedName>
        <fullName evidence="3">CCAAT-binding factor domain-containing protein</fullName>
    </recommendedName>
</protein>
<reference evidence="1" key="1">
    <citation type="submission" date="2011-01" db="EMBL/GenBank/DDBJ databases">
        <title>The Genome Sequence of Nematocida parisii strain ERTm3.</title>
        <authorList>
            <consortium name="The Broad Institute Genome Sequencing Platform"/>
            <consortium name="The Broad Institute Genome Sequencing Center for Infectious Disease"/>
            <person name="Cuomo C."/>
            <person name="Troemel E."/>
            <person name="Young S.K."/>
            <person name="Zeng Q."/>
            <person name="Gargeya S."/>
            <person name="Fitzgerald M."/>
            <person name="Haas B."/>
            <person name="Abouelleil A."/>
            <person name="Alvarado L."/>
            <person name="Arachchi H.M."/>
            <person name="Berlin A."/>
            <person name="Chapman S.B."/>
            <person name="Gearin G."/>
            <person name="Goldberg J."/>
            <person name="Griggs A."/>
            <person name="Gujja S."/>
            <person name="Hansen M."/>
            <person name="Heiman D."/>
            <person name="Howarth C."/>
            <person name="Larimer J."/>
            <person name="Lui A."/>
            <person name="MacDonald P.J.P."/>
            <person name="McCowen C."/>
            <person name="Montmayeur A."/>
            <person name="Murphy C."/>
            <person name="Neiman D."/>
            <person name="Pearson M."/>
            <person name="Priest M."/>
            <person name="Roberts A."/>
            <person name="Saif S."/>
            <person name="Shea T."/>
            <person name="Sisk P."/>
            <person name="Stolte C."/>
            <person name="Sykes S."/>
            <person name="Wortman J."/>
            <person name="Nusbaum C."/>
            <person name="Birren B."/>
        </authorList>
    </citation>
    <scope>NUCLEOTIDE SEQUENCE</scope>
    <source>
        <strain evidence="1">ERTm3</strain>
    </source>
</reference>
<dbReference type="Proteomes" id="UP000002872">
    <property type="component" value="Unassembled WGS sequence"/>
</dbReference>
<organism evidence="1 2">
    <name type="scientific">Nematocida parisii (strain ERTm3)</name>
    <name type="common">Nematode killer fungus</name>
    <dbReference type="NCBI Taxonomy" id="935791"/>
    <lineage>
        <taxon>Eukaryota</taxon>
        <taxon>Fungi</taxon>
        <taxon>Fungi incertae sedis</taxon>
        <taxon>Microsporidia</taxon>
        <taxon>Nematocida</taxon>
    </lineage>
</organism>
<dbReference type="InParanoid" id="I3EE12"/>
<dbReference type="OrthoDB" id="2189845at2759"/>
<keyword evidence="2" id="KW-1185">Reference proteome</keyword>
<evidence type="ECO:0008006" key="3">
    <source>
        <dbReference type="Google" id="ProtNLM"/>
    </source>
</evidence>
<dbReference type="OMA" id="YMEYNID"/>
<dbReference type="HOGENOM" id="CLU_103030_0_0_1"/>
<dbReference type="VEuPathDB" id="MicrosporidiaDB:NEQG_02340"/>
<name>I3EE12_NEMP3</name>
<proteinExistence type="predicted"/>